<protein>
    <submittedName>
        <fullName evidence="3">RHTO0S03e12948g1_1</fullName>
    </submittedName>
</protein>
<gene>
    <name evidence="3" type="ORF">RHTO0S_03e12948g</name>
</gene>
<dbReference type="OrthoDB" id="447842at2759"/>
<dbReference type="InterPro" id="IPR053000">
    <property type="entry name" value="WSS1-like_metalloprotease"/>
</dbReference>
<feature type="domain" description="WLM" evidence="2">
    <location>
        <begin position="10"/>
        <end position="189"/>
    </location>
</feature>
<dbReference type="PROSITE" id="PS51397">
    <property type="entry name" value="WLM"/>
    <property type="match status" value="1"/>
</dbReference>
<dbReference type="PANTHER" id="PTHR46622">
    <property type="entry name" value="DNA-DEPENDENT METALLOPROTEASE WSS1"/>
    <property type="match status" value="1"/>
</dbReference>
<dbReference type="EMBL" id="LK052938">
    <property type="protein sequence ID" value="CDR38759.1"/>
    <property type="molecule type" value="Genomic_DNA"/>
</dbReference>
<dbReference type="GO" id="GO:0005634">
    <property type="term" value="C:nucleus"/>
    <property type="evidence" value="ECO:0007669"/>
    <property type="project" value="TreeGrafter"/>
</dbReference>
<feature type="region of interest" description="Disordered" evidence="1">
    <location>
        <begin position="169"/>
        <end position="233"/>
    </location>
</feature>
<dbReference type="AlphaFoldDB" id="A0A061AMC3"/>
<dbReference type="GO" id="GO:0006281">
    <property type="term" value="P:DNA repair"/>
    <property type="evidence" value="ECO:0007669"/>
    <property type="project" value="TreeGrafter"/>
</dbReference>
<proteinExistence type="predicted"/>
<reference evidence="3" key="1">
    <citation type="journal article" date="2014" name="Genome Announc.">
        <title>Draft genome sequence of Rhodosporidium toruloides CECT1137, an oleaginous yeast of biotechnological interest.</title>
        <authorList>
            <person name="Morin N."/>
            <person name="Calcas X."/>
            <person name="Devillers H."/>
            <person name="Durrens P."/>
            <person name="Sherman D.J."/>
            <person name="Nicaud J.-M."/>
            <person name="Neuveglise C."/>
        </authorList>
    </citation>
    <scope>NUCLEOTIDE SEQUENCE</scope>
    <source>
        <strain evidence="3">CECT1137</strain>
    </source>
</reference>
<feature type="compositionally biased region" description="Basic and acidic residues" evidence="1">
    <location>
        <begin position="402"/>
        <end position="423"/>
    </location>
</feature>
<dbReference type="InterPro" id="IPR013536">
    <property type="entry name" value="WLM_dom"/>
</dbReference>
<evidence type="ECO:0000256" key="1">
    <source>
        <dbReference type="SAM" id="MobiDB-lite"/>
    </source>
</evidence>
<accession>A0A061AMC3</accession>
<feature type="compositionally biased region" description="Basic and acidic residues" evidence="1">
    <location>
        <begin position="260"/>
        <end position="270"/>
    </location>
</feature>
<evidence type="ECO:0000313" key="3">
    <source>
        <dbReference type="EMBL" id="CDR38759.1"/>
    </source>
</evidence>
<feature type="compositionally biased region" description="Low complexity" evidence="1">
    <location>
        <begin position="464"/>
        <end position="473"/>
    </location>
</feature>
<dbReference type="Gene3D" id="3.30.2010.10">
    <property type="entry name" value="Metalloproteases ('zincins'), catalytic domain"/>
    <property type="match status" value="1"/>
</dbReference>
<name>A0A061AMC3_RHOTO</name>
<sequence length="529" mass="57927">MPVGHKRFNGKRANPNDNITFIRVMEGLSDSDTALKILEALAAQFKPIMKEWGFGVNSLVEHEWNPTFAGRNWNAGEVIEIVLRRRDGSFAPYQFLLYVMCHELAHIREMNHSWSFQKVNKQIRAAVSQLRAQKYYGDGFWSSGRSLVYPDAETPFAAEDEPTFACGGANKRSPRRRRRAVQAGPSRARGSAVKLGTTGRQTAIPAKPGGRVKRKGAFGGEGQVLSEDPEMSSFRRRAQAKGAVEARAAAAEARLAAEKRAKAAEARARGDPMPNSPDKKKVKVKDEEDDEWEDAEGFEPEGEGEEWETELDANEVKLEEDEKRFLEEDMRTWRETFADDEEDVKPDVKPDINGASSSKGKGKASTSSAGAKRKAPSPTPRAKAPSSKARANDFDLPDDLTPEERAWIEADINGAHDVEEGAGKKVRVAYMPMPEWMGGEKKGKGKRAASAISISDSSDEDDSSSTPATSRASSKSKGKTRAVTPPTDDDDADDDDADDDDAASVIASSKRKKRDSSDEVGRLVSAPLP</sequence>
<evidence type="ECO:0000259" key="2">
    <source>
        <dbReference type="PROSITE" id="PS51397"/>
    </source>
</evidence>
<feature type="compositionally biased region" description="Acidic residues" evidence="1">
    <location>
        <begin position="487"/>
        <end position="502"/>
    </location>
</feature>
<organism evidence="3">
    <name type="scientific">Rhodotorula toruloides</name>
    <name type="common">Yeast</name>
    <name type="synonym">Rhodosporidium toruloides</name>
    <dbReference type="NCBI Taxonomy" id="5286"/>
    <lineage>
        <taxon>Eukaryota</taxon>
        <taxon>Fungi</taxon>
        <taxon>Dikarya</taxon>
        <taxon>Basidiomycota</taxon>
        <taxon>Pucciniomycotina</taxon>
        <taxon>Microbotryomycetes</taxon>
        <taxon>Sporidiobolales</taxon>
        <taxon>Sporidiobolaceae</taxon>
        <taxon>Rhodotorula</taxon>
    </lineage>
</organism>
<feature type="region of interest" description="Disordered" evidence="1">
    <location>
        <begin position="260"/>
        <end position="423"/>
    </location>
</feature>
<dbReference type="GO" id="GO:0008237">
    <property type="term" value="F:metallopeptidase activity"/>
    <property type="evidence" value="ECO:0007669"/>
    <property type="project" value="TreeGrafter"/>
</dbReference>
<dbReference type="PANTHER" id="PTHR46622:SF1">
    <property type="entry name" value="DNA-DEPENDENT METALLOPROTEASE WSS1"/>
    <property type="match status" value="1"/>
</dbReference>
<feature type="region of interest" description="Disordered" evidence="1">
    <location>
        <begin position="435"/>
        <end position="529"/>
    </location>
</feature>
<feature type="compositionally biased region" description="Low complexity" evidence="1">
    <location>
        <begin position="354"/>
        <end position="370"/>
    </location>
</feature>
<feature type="compositionally biased region" description="Basic and acidic residues" evidence="1">
    <location>
        <begin position="314"/>
        <end position="337"/>
    </location>
</feature>
<dbReference type="Pfam" id="PF08325">
    <property type="entry name" value="WLM"/>
    <property type="match status" value="1"/>
</dbReference>
<feature type="compositionally biased region" description="Acidic residues" evidence="1">
    <location>
        <begin position="287"/>
        <end position="313"/>
    </location>
</feature>